<comment type="caution">
    <text evidence="3">The sequence shown here is derived from an EMBL/GenBank/DDBJ whole genome shotgun (WGS) entry which is preliminary data.</text>
</comment>
<dbReference type="InterPro" id="IPR036291">
    <property type="entry name" value="NAD(P)-bd_dom_sf"/>
</dbReference>
<sequence>MRGLENKVAIVTGAATLLGREVVAGLIERGVCVLLADIDEAGGESAAKQLGPRAAFCKTDVQDDAQIGHCVSKAVTHWGGIDFLVNLAAVYLDAGMQSPRSDWLTALNTNVASTAMLIQAVAPEMIKRGGGAIVNFGSISGHIAQANRWVYPATKAAILQLTRNAAADLAKDNIRVNSVSPGWVWSATFDRRTGGDRAAADAAAAPLHMLNRMADPAEVADTVAFLLSYEARFTTATELAVDGGYLALGPEQGLLGAERFKSS</sequence>
<dbReference type="PANTHER" id="PTHR24321:SF8">
    <property type="entry name" value="ESTRADIOL 17-BETA-DEHYDROGENASE 8-RELATED"/>
    <property type="match status" value="1"/>
</dbReference>
<dbReference type="Proteomes" id="UP000246145">
    <property type="component" value="Unassembled WGS sequence"/>
</dbReference>
<dbReference type="OrthoDB" id="8687320at2"/>
<dbReference type="Pfam" id="PF13561">
    <property type="entry name" value="adh_short_C2"/>
    <property type="match status" value="1"/>
</dbReference>
<evidence type="ECO:0000313" key="4">
    <source>
        <dbReference type="Proteomes" id="UP000246145"/>
    </source>
</evidence>
<dbReference type="InterPro" id="IPR002347">
    <property type="entry name" value="SDR_fam"/>
</dbReference>
<evidence type="ECO:0000256" key="2">
    <source>
        <dbReference type="ARBA" id="ARBA00023002"/>
    </source>
</evidence>
<organism evidence="3 4">
    <name type="scientific">Pusillimonas noertemannii</name>
    <dbReference type="NCBI Taxonomy" id="305977"/>
    <lineage>
        <taxon>Bacteria</taxon>
        <taxon>Pseudomonadati</taxon>
        <taxon>Pseudomonadota</taxon>
        <taxon>Betaproteobacteria</taxon>
        <taxon>Burkholderiales</taxon>
        <taxon>Alcaligenaceae</taxon>
        <taxon>Pusillimonas</taxon>
    </lineage>
</organism>
<protein>
    <submittedName>
        <fullName evidence="3">NADP-dependent 3-hydroxy acid dehydrogenase YdfG</fullName>
    </submittedName>
</protein>
<name>A0A2U1CL35_9BURK</name>
<dbReference type="EMBL" id="QEKO01000003">
    <property type="protein sequence ID" value="PVY61694.1"/>
    <property type="molecule type" value="Genomic_DNA"/>
</dbReference>
<dbReference type="PRINTS" id="PR00081">
    <property type="entry name" value="GDHRDH"/>
</dbReference>
<proteinExistence type="inferred from homology"/>
<dbReference type="Gene3D" id="3.40.50.720">
    <property type="entry name" value="NAD(P)-binding Rossmann-like Domain"/>
    <property type="match status" value="1"/>
</dbReference>
<dbReference type="RefSeq" id="WP_116518714.1">
    <property type="nucleotide sequence ID" value="NZ_JACCEX010000003.1"/>
</dbReference>
<gene>
    <name evidence="3" type="ORF">C7440_2424</name>
</gene>
<comment type="similarity">
    <text evidence="1">Belongs to the short-chain dehydrogenases/reductases (SDR) family.</text>
</comment>
<dbReference type="PANTHER" id="PTHR24321">
    <property type="entry name" value="DEHYDROGENASES, SHORT CHAIN"/>
    <property type="match status" value="1"/>
</dbReference>
<evidence type="ECO:0000313" key="3">
    <source>
        <dbReference type="EMBL" id="PVY61694.1"/>
    </source>
</evidence>
<dbReference type="AlphaFoldDB" id="A0A2U1CL35"/>
<evidence type="ECO:0000256" key="1">
    <source>
        <dbReference type="ARBA" id="ARBA00006484"/>
    </source>
</evidence>
<dbReference type="PRINTS" id="PR00080">
    <property type="entry name" value="SDRFAMILY"/>
</dbReference>
<dbReference type="NCBIfam" id="NF006121">
    <property type="entry name" value="PRK08265.1"/>
    <property type="match status" value="1"/>
</dbReference>
<dbReference type="CDD" id="cd05233">
    <property type="entry name" value="SDR_c"/>
    <property type="match status" value="1"/>
</dbReference>
<reference evidence="3 4" key="1">
    <citation type="submission" date="2018-04" db="EMBL/GenBank/DDBJ databases">
        <title>Genomic Encyclopedia of Type Strains, Phase IV (KMG-IV): sequencing the most valuable type-strain genomes for metagenomic binning, comparative biology and taxonomic classification.</title>
        <authorList>
            <person name="Goeker M."/>
        </authorList>
    </citation>
    <scope>NUCLEOTIDE SEQUENCE [LARGE SCALE GENOMIC DNA]</scope>
    <source>
        <strain evidence="3 4">DSM 10065</strain>
    </source>
</reference>
<dbReference type="GO" id="GO:0016491">
    <property type="term" value="F:oxidoreductase activity"/>
    <property type="evidence" value="ECO:0007669"/>
    <property type="project" value="UniProtKB-KW"/>
</dbReference>
<dbReference type="SUPFAM" id="SSF51735">
    <property type="entry name" value="NAD(P)-binding Rossmann-fold domains"/>
    <property type="match status" value="1"/>
</dbReference>
<dbReference type="InterPro" id="IPR020904">
    <property type="entry name" value="Sc_DH/Rdtase_CS"/>
</dbReference>
<dbReference type="PROSITE" id="PS00061">
    <property type="entry name" value="ADH_SHORT"/>
    <property type="match status" value="1"/>
</dbReference>
<keyword evidence="2" id="KW-0560">Oxidoreductase</keyword>
<keyword evidence="4" id="KW-1185">Reference proteome</keyword>
<accession>A0A2U1CL35</accession>
<dbReference type="FunFam" id="3.40.50.720:FF:000084">
    <property type="entry name" value="Short-chain dehydrogenase reductase"/>
    <property type="match status" value="1"/>
</dbReference>